<evidence type="ECO:0000256" key="3">
    <source>
        <dbReference type="ARBA" id="ARBA00023274"/>
    </source>
</evidence>
<comment type="similarity">
    <text evidence="1 4 5">Belongs to the bacterial ribosomal protein bL21 family.</text>
</comment>
<dbReference type="EMBL" id="SHKW01000001">
    <property type="protein sequence ID" value="RZU41445.1"/>
    <property type="molecule type" value="Genomic_DNA"/>
</dbReference>
<dbReference type="GO" id="GO:0005737">
    <property type="term" value="C:cytoplasm"/>
    <property type="evidence" value="ECO:0007669"/>
    <property type="project" value="UniProtKB-ARBA"/>
</dbReference>
<proteinExistence type="inferred from homology"/>
<comment type="subunit">
    <text evidence="4">Part of the 50S ribosomal subunit. Contacts protein L20.</text>
</comment>
<dbReference type="InterPro" id="IPR001787">
    <property type="entry name" value="Ribosomal_bL21"/>
</dbReference>
<dbReference type="HAMAP" id="MF_01363">
    <property type="entry name" value="Ribosomal_bL21"/>
    <property type="match status" value="1"/>
</dbReference>
<dbReference type="GO" id="GO:0003735">
    <property type="term" value="F:structural constituent of ribosome"/>
    <property type="evidence" value="ECO:0007669"/>
    <property type="project" value="InterPro"/>
</dbReference>
<dbReference type="GO" id="GO:0019843">
    <property type="term" value="F:rRNA binding"/>
    <property type="evidence" value="ECO:0007669"/>
    <property type="project" value="UniProtKB-UniRule"/>
</dbReference>
<keyword evidence="2 4" id="KW-0689">Ribosomal protein</keyword>
<keyword evidence="7" id="KW-1185">Reference proteome</keyword>
<dbReference type="SUPFAM" id="SSF141091">
    <property type="entry name" value="L21p-like"/>
    <property type="match status" value="1"/>
</dbReference>
<dbReference type="InterPro" id="IPR028909">
    <property type="entry name" value="bL21-like"/>
</dbReference>
<sequence>MYAVIRTGGKQYKVAPGDTLKIETTPHQDGAIEFSDVLAVSGEAGKFEGDLNGAKVTASVVGEGRGDKILVFKLKRKKQYKKMQGHRQNYVEVKINEIFVNGKSLQ</sequence>
<comment type="function">
    <text evidence="4 5">This protein binds to 23S rRNA in the presence of protein L20.</text>
</comment>
<protein>
    <recommendedName>
        <fullName evidence="4">Large ribosomal subunit protein bL21</fullName>
    </recommendedName>
</protein>
<keyword evidence="3 4" id="KW-0687">Ribonucleoprotein</keyword>
<keyword evidence="4 5" id="KW-0699">rRNA-binding</keyword>
<dbReference type="RefSeq" id="WP_130419368.1">
    <property type="nucleotide sequence ID" value="NZ_SHKW01000001.1"/>
</dbReference>
<dbReference type="GO" id="GO:1990904">
    <property type="term" value="C:ribonucleoprotein complex"/>
    <property type="evidence" value="ECO:0007669"/>
    <property type="project" value="UniProtKB-KW"/>
</dbReference>
<name>A0A4Q7YWI5_9BACT</name>
<dbReference type="AlphaFoldDB" id="A0A4Q7YWI5"/>
<dbReference type="InterPro" id="IPR036164">
    <property type="entry name" value="bL21-like_sf"/>
</dbReference>
<dbReference type="OrthoDB" id="9813334at2"/>
<comment type="caution">
    <text evidence="6">The sequence shown here is derived from an EMBL/GenBank/DDBJ whole genome shotgun (WGS) entry which is preliminary data.</text>
</comment>
<evidence type="ECO:0000256" key="2">
    <source>
        <dbReference type="ARBA" id="ARBA00022980"/>
    </source>
</evidence>
<reference evidence="6 7" key="1">
    <citation type="submission" date="2019-02" db="EMBL/GenBank/DDBJ databases">
        <title>Genomic Encyclopedia of Archaeal and Bacterial Type Strains, Phase II (KMG-II): from individual species to whole genera.</title>
        <authorList>
            <person name="Goeker M."/>
        </authorList>
    </citation>
    <scope>NUCLEOTIDE SEQUENCE [LARGE SCALE GENOMIC DNA]</scope>
    <source>
        <strain evidence="6 7">DSM 18101</strain>
    </source>
</reference>
<evidence type="ECO:0000256" key="4">
    <source>
        <dbReference type="HAMAP-Rule" id="MF_01363"/>
    </source>
</evidence>
<evidence type="ECO:0000313" key="7">
    <source>
        <dbReference type="Proteomes" id="UP000292958"/>
    </source>
</evidence>
<keyword evidence="4 5" id="KW-0694">RNA-binding</keyword>
<dbReference type="Pfam" id="PF00829">
    <property type="entry name" value="Ribosomal_L21p"/>
    <property type="match status" value="1"/>
</dbReference>
<dbReference type="PANTHER" id="PTHR21349">
    <property type="entry name" value="50S RIBOSOMAL PROTEIN L21"/>
    <property type="match status" value="1"/>
</dbReference>
<gene>
    <name evidence="4" type="primary">rplU</name>
    <name evidence="6" type="ORF">BDD14_2967</name>
</gene>
<dbReference type="GO" id="GO:0005840">
    <property type="term" value="C:ribosome"/>
    <property type="evidence" value="ECO:0007669"/>
    <property type="project" value="UniProtKB-KW"/>
</dbReference>
<evidence type="ECO:0000256" key="1">
    <source>
        <dbReference type="ARBA" id="ARBA00008563"/>
    </source>
</evidence>
<evidence type="ECO:0000313" key="6">
    <source>
        <dbReference type="EMBL" id="RZU41445.1"/>
    </source>
</evidence>
<dbReference type="GO" id="GO:0006412">
    <property type="term" value="P:translation"/>
    <property type="evidence" value="ECO:0007669"/>
    <property type="project" value="UniProtKB-UniRule"/>
</dbReference>
<dbReference type="NCBIfam" id="TIGR00061">
    <property type="entry name" value="L21"/>
    <property type="match status" value="1"/>
</dbReference>
<evidence type="ECO:0000256" key="5">
    <source>
        <dbReference type="RuleBase" id="RU000562"/>
    </source>
</evidence>
<dbReference type="PANTHER" id="PTHR21349:SF0">
    <property type="entry name" value="LARGE RIBOSOMAL SUBUNIT PROTEIN BL21M"/>
    <property type="match status" value="1"/>
</dbReference>
<accession>A0A4Q7YWI5</accession>
<organism evidence="6 7">
    <name type="scientific">Edaphobacter modestus</name>
    <dbReference type="NCBI Taxonomy" id="388466"/>
    <lineage>
        <taxon>Bacteria</taxon>
        <taxon>Pseudomonadati</taxon>
        <taxon>Acidobacteriota</taxon>
        <taxon>Terriglobia</taxon>
        <taxon>Terriglobales</taxon>
        <taxon>Acidobacteriaceae</taxon>
        <taxon>Edaphobacter</taxon>
    </lineage>
</organism>
<dbReference type="Proteomes" id="UP000292958">
    <property type="component" value="Unassembled WGS sequence"/>
</dbReference>